<dbReference type="Proteomes" id="UP000195331">
    <property type="component" value="Plasmid unnamed2"/>
</dbReference>
<dbReference type="KEGG" id="mdx:BTO20_37765"/>
<reference evidence="1 2" key="1">
    <citation type="submission" date="2017-04" db="EMBL/GenBank/DDBJ databases">
        <title>Whole Genome Sequence of 1,4-Dioxane Degrading Bacterium Mycobacterium dioxanotrophicus PH-06.</title>
        <authorList>
            <person name="He Y."/>
        </authorList>
    </citation>
    <scope>NUCLEOTIDE SEQUENCE [LARGE SCALE GENOMIC DNA]</scope>
    <source>
        <strain evidence="1 2">PH-06</strain>
        <plasmid evidence="1 2">unnamed2</plasmid>
    </source>
</reference>
<gene>
    <name evidence="1" type="ORF">BTO20_37765</name>
</gene>
<protein>
    <submittedName>
        <fullName evidence="1">Uncharacterized protein</fullName>
    </submittedName>
</protein>
<keyword evidence="2" id="KW-1185">Reference proteome</keyword>
<name>A0A1Y0CGJ1_9MYCO</name>
<keyword evidence="1" id="KW-0614">Plasmid</keyword>
<proteinExistence type="predicted"/>
<geneLocation type="plasmid" evidence="1 2">
    <name>unnamed2</name>
</geneLocation>
<dbReference type="RefSeq" id="WP_087083637.1">
    <property type="nucleotide sequence ID" value="NZ_CP020811.1"/>
</dbReference>
<sequence length="81" mass="8919">MNTTHLAAPIKRIIASALDIPALTPEDRRTVGELIDQVDTTTTHYRPMPHTTDTVDKYSGSLKDLLIQAREVVARHSDPAA</sequence>
<accession>A0A1Y0CGJ1</accession>
<dbReference type="EMBL" id="CP020811">
    <property type="protein sequence ID" value="ART74370.1"/>
    <property type="molecule type" value="Genomic_DNA"/>
</dbReference>
<organism evidence="1 2">
    <name type="scientific">Mycobacterium dioxanotrophicus</name>
    <dbReference type="NCBI Taxonomy" id="482462"/>
    <lineage>
        <taxon>Bacteria</taxon>
        <taxon>Bacillati</taxon>
        <taxon>Actinomycetota</taxon>
        <taxon>Actinomycetes</taxon>
        <taxon>Mycobacteriales</taxon>
        <taxon>Mycobacteriaceae</taxon>
        <taxon>Mycobacterium</taxon>
    </lineage>
</organism>
<dbReference type="AlphaFoldDB" id="A0A1Y0CGJ1"/>
<evidence type="ECO:0000313" key="2">
    <source>
        <dbReference type="Proteomes" id="UP000195331"/>
    </source>
</evidence>
<evidence type="ECO:0000313" key="1">
    <source>
        <dbReference type="EMBL" id="ART74370.1"/>
    </source>
</evidence>